<evidence type="ECO:0000256" key="7">
    <source>
        <dbReference type="ARBA" id="ARBA00022777"/>
    </source>
</evidence>
<dbReference type="GO" id="GO:0006235">
    <property type="term" value="P:dTTP biosynthetic process"/>
    <property type="evidence" value="ECO:0007669"/>
    <property type="project" value="UniProtKB-UniRule"/>
</dbReference>
<dbReference type="Pfam" id="PF02223">
    <property type="entry name" value="Thymidylate_kin"/>
    <property type="match status" value="1"/>
</dbReference>
<evidence type="ECO:0000256" key="5">
    <source>
        <dbReference type="ARBA" id="ARBA00022727"/>
    </source>
</evidence>
<comment type="catalytic activity">
    <reaction evidence="9 11">
        <text>dTMP + ATP = dTDP + ADP</text>
        <dbReference type="Rhea" id="RHEA:13517"/>
        <dbReference type="ChEBI" id="CHEBI:30616"/>
        <dbReference type="ChEBI" id="CHEBI:58369"/>
        <dbReference type="ChEBI" id="CHEBI:63528"/>
        <dbReference type="ChEBI" id="CHEBI:456216"/>
        <dbReference type="EC" id="2.7.4.9"/>
    </reaction>
</comment>
<dbReference type="PANTHER" id="PTHR10344:SF4">
    <property type="entry name" value="UMP-CMP KINASE 2, MITOCHONDRIAL"/>
    <property type="match status" value="1"/>
</dbReference>
<keyword evidence="4 11" id="KW-0808">Transferase</keyword>
<dbReference type="AlphaFoldDB" id="A0A1F7RJG9"/>
<evidence type="ECO:0000256" key="8">
    <source>
        <dbReference type="ARBA" id="ARBA00022840"/>
    </source>
</evidence>
<dbReference type="GO" id="GO:0005829">
    <property type="term" value="C:cytosol"/>
    <property type="evidence" value="ECO:0007669"/>
    <property type="project" value="TreeGrafter"/>
</dbReference>
<sequence>MFITIEGIEGCGKSTQSRILKKYLEKKGMDVLLTREPGGTKIGNQIRKVLLDKRNKKIVSCAELFLYAASRVQHVEEVILPGLREGKAVVCDRFSDATTAYQGYGRGLNREVVSVVNNFSTKGLIPDLTIVLDLPQKIGLKRARTRNREKGLSKKEGRFEEESLLFHKRVRQGYLRIWKSDPKRVKVIDANQDIKKVNSQICEEVDKLIQKGIKYG</sequence>
<dbReference type="HAMAP" id="MF_00165">
    <property type="entry name" value="Thymidylate_kinase"/>
    <property type="match status" value="1"/>
</dbReference>
<dbReference type="FunFam" id="3.40.50.300:FF:000225">
    <property type="entry name" value="Thymidylate kinase"/>
    <property type="match status" value="1"/>
</dbReference>
<protein>
    <recommendedName>
        <fullName evidence="3 11">Thymidylate kinase</fullName>
        <ecNumber evidence="2 11">2.7.4.9</ecNumber>
    </recommendedName>
    <alternativeName>
        <fullName evidence="11">dTMP kinase</fullName>
    </alternativeName>
</protein>
<keyword evidence="8 11" id="KW-0067">ATP-binding</keyword>
<dbReference type="CDD" id="cd01672">
    <property type="entry name" value="TMPK"/>
    <property type="match status" value="1"/>
</dbReference>
<dbReference type="EC" id="2.7.4.9" evidence="2 11"/>
<comment type="similarity">
    <text evidence="1 11">Belongs to the thymidylate kinase family.</text>
</comment>
<evidence type="ECO:0000256" key="10">
    <source>
        <dbReference type="ARBA" id="ARBA00057735"/>
    </source>
</evidence>
<dbReference type="GO" id="GO:0004798">
    <property type="term" value="F:dTMP kinase activity"/>
    <property type="evidence" value="ECO:0007669"/>
    <property type="project" value="UniProtKB-UniRule"/>
</dbReference>
<evidence type="ECO:0000256" key="1">
    <source>
        <dbReference type="ARBA" id="ARBA00009776"/>
    </source>
</evidence>
<comment type="caution">
    <text evidence="13">The sequence shown here is derived from an EMBL/GenBank/DDBJ whole genome shotgun (WGS) entry which is preliminary data.</text>
</comment>
<feature type="domain" description="Thymidylate kinase-like" evidence="12">
    <location>
        <begin position="5"/>
        <end position="201"/>
    </location>
</feature>
<reference evidence="13 14" key="1">
    <citation type="journal article" date="2016" name="Nat. Commun.">
        <title>Thousands of microbial genomes shed light on interconnected biogeochemical processes in an aquifer system.</title>
        <authorList>
            <person name="Anantharaman K."/>
            <person name="Brown C.T."/>
            <person name="Hug L.A."/>
            <person name="Sharon I."/>
            <person name="Castelle C.J."/>
            <person name="Probst A.J."/>
            <person name="Thomas B.C."/>
            <person name="Singh A."/>
            <person name="Wilkins M.J."/>
            <person name="Karaoz U."/>
            <person name="Brodie E.L."/>
            <person name="Williams K.H."/>
            <person name="Hubbard S.S."/>
            <person name="Banfield J.F."/>
        </authorList>
    </citation>
    <scope>NUCLEOTIDE SEQUENCE [LARGE SCALE GENOMIC DNA]</scope>
</reference>
<dbReference type="GO" id="GO:0006227">
    <property type="term" value="P:dUDP biosynthetic process"/>
    <property type="evidence" value="ECO:0007669"/>
    <property type="project" value="TreeGrafter"/>
</dbReference>
<dbReference type="PANTHER" id="PTHR10344">
    <property type="entry name" value="THYMIDYLATE KINASE"/>
    <property type="match status" value="1"/>
</dbReference>
<evidence type="ECO:0000313" key="14">
    <source>
        <dbReference type="Proteomes" id="UP000178526"/>
    </source>
</evidence>
<evidence type="ECO:0000313" key="13">
    <source>
        <dbReference type="EMBL" id="OGL41699.1"/>
    </source>
</evidence>
<evidence type="ECO:0000256" key="4">
    <source>
        <dbReference type="ARBA" id="ARBA00022679"/>
    </source>
</evidence>
<dbReference type="NCBIfam" id="TIGR00041">
    <property type="entry name" value="DTMP_kinase"/>
    <property type="match status" value="1"/>
</dbReference>
<comment type="function">
    <text evidence="10 11">Phosphorylation of dTMP to form dTDP in both de novo and salvage pathways of dTTP synthesis.</text>
</comment>
<dbReference type="GO" id="GO:0005524">
    <property type="term" value="F:ATP binding"/>
    <property type="evidence" value="ECO:0007669"/>
    <property type="project" value="UniProtKB-UniRule"/>
</dbReference>
<dbReference type="Proteomes" id="UP000178526">
    <property type="component" value="Unassembled WGS sequence"/>
</dbReference>
<dbReference type="EMBL" id="MGDB01000065">
    <property type="protein sequence ID" value="OGL41699.1"/>
    <property type="molecule type" value="Genomic_DNA"/>
</dbReference>
<dbReference type="GO" id="GO:0006233">
    <property type="term" value="P:dTDP biosynthetic process"/>
    <property type="evidence" value="ECO:0007669"/>
    <property type="project" value="InterPro"/>
</dbReference>
<evidence type="ECO:0000256" key="9">
    <source>
        <dbReference type="ARBA" id="ARBA00048743"/>
    </source>
</evidence>
<gene>
    <name evidence="11" type="primary">tmk</name>
    <name evidence="13" type="ORF">A2042_04410</name>
</gene>
<dbReference type="InterPro" id="IPR018094">
    <property type="entry name" value="Thymidylate_kinase"/>
</dbReference>
<keyword evidence="6 11" id="KW-0547">Nucleotide-binding</keyword>
<keyword evidence="5 11" id="KW-0545">Nucleotide biosynthesis</keyword>
<name>A0A1F7RJG9_9BACT</name>
<dbReference type="InterPro" id="IPR039430">
    <property type="entry name" value="Thymidylate_kin-like_dom"/>
</dbReference>
<accession>A0A1F7RJG9</accession>
<evidence type="ECO:0000256" key="11">
    <source>
        <dbReference type="HAMAP-Rule" id="MF_00165"/>
    </source>
</evidence>
<evidence type="ECO:0000256" key="3">
    <source>
        <dbReference type="ARBA" id="ARBA00017144"/>
    </source>
</evidence>
<dbReference type="SUPFAM" id="SSF52540">
    <property type="entry name" value="P-loop containing nucleoside triphosphate hydrolases"/>
    <property type="match status" value="1"/>
</dbReference>
<proteinExistence type="inferred from homology"/>
<feature type="binding site" evidence="11">
    <location>
        <begin position="7"/>
        <end position="14"/>
    </location>
    <ligand>
        <name>ATP</name>
        <dbReference type="ChEBI" id="CHEBI:30616"/>
    </ligand>
</feature>
<dbReference type="InterPro" id="IPR027417">
    <property type="entry name" value="P-loop_NTPase"/>
</dbReference>
<keyword evidence="7 11" id="KW-0418">Kinase</keyword>
<evidence type="ECO:0000259" key="12">
    <source>
        <dbReference type="Pfam" id="PF02223"/>
    </source>
</evidence>
<organism evidence="13 14">
    <name type="scientific">Candidatus Schekmanbacteria bacterium GWA2_38_11</name>
    <dbReference type="NCBI Taxonomy" id="1817876"/>
    <lineage>
        <taxon>Bacteria</taxon>
        <taxon>Candidatus Schekmaniibacteriota</taxon>
    </lineage>
</organism>
<dbReference type="Gene3D" id="3.40.50.300">
    <property type="entry name" value="P-loop containing nucleotide triphosphate hydrolases"/>
    <property type="match status" value="1"/>
</dbReference>
<evidence type="ECO:0000256" key="6">
    <source>
        <dbReference type="ARBA" id="ARBA00022741"/>
    </source>
</evidence>
<evidence type="ECO:0000256" key="2">
    <source>
        <dbReference type="ARBA" id="ARBA00012980"/>
    </source>
</evidence>